<organism evidence="2 3">
    <name type="scientific">Lasiosphaeria miniovina</name>
    <dbReference type="NCBI Taxonomy" id="1954250"/>
    <lineage>
        <taxon>Eukaryota</taxon>
        <taxon>Fungi</taxon>
        <taxon>Dikarya</taxon>
        <taxon>Ascomycota</taxon>
        <taxon>Pezizomycotina</taxon>
        <taxon>Sordariomycetes</taxon>
        <taxon>Sordariomycetidae</taxon>
        <taxon>Sordariales</taxon>
        <taxon>Lasiosphaeriaceae</taxon>
        <taxon>Lasiosphaeria</taxon>
    </lineage>
</organism>
<feature type="region of interest" description="Disordered" evidence="1">
    <location>
        <begin position="1"/>
        <end position="22"/>
    </location>
</feature>
<reference evidence="2" key="1">
    <citation type="submission" date="2023-06" db="EMBL/GenBank/DDBJ databases">
        <title>Genome-scale phylogeny and comparative genomics of the fungal order Sordariales.</title>
        <authorList>
            <consortium name="Lawrence Berkeley National Laboratory"/>
            <person name="Hensen N."/>
            <person name="Bonometti L."/>
            <person name="Westerberg I."/>
            <person name="Brannstrom I.O."/>
            <person name="Guillou S."/>
            <person name="Cros-Aarteil S."/>
            <person name="Calhoun S."/>
            <person name="Haridas S."/>
            <person name="Kuo A."/>
            <person name="Mondo S."/>
            <person name="Pangilinan J."/>
            <person name="Riley R."/>
            <person name="LaButti K."/>
            <person name="Andreopoulos B."/>
            <person name="Lipzen A."/>
            <person name="Chen C."/>
            <person name="Yanf M."/>
            <person name="Daum C."/>
            <person name="Ng V."/>
            <person name="Clum A."/>
            <person name="Steindorff A."/>
            <person name="Ohm R."/>
            <person name="Martin F."/>
            <person name="Silar P."/>
            <person name="Natvig D."/>
            <person name="Lalanne C."/>
            <person name="Gautier V."/>
            <person name="Ament-velasquez S.L."/>
            <person name="Kruys A."/>
            <person name="Hutchinson M.I."/>
            <person name="Powell A.J."/>
            <person name="Barry K."/>
            <person name="Miller A.N."/>
            <person name="Grigoriev I.V."/>
            <person name="Debuchy R."/>
            <person name="Gladieux P."/>
            <person name="Thoren M.H."/>
            <person name="Johannesson H."/>
        </authorList>
    </citation>
    <scope>NUCLEOTIDE SEQUENCE</scope>
    <source>
        <strain evidence="2">SMH2392-1A</strain>
    </source>
</reference>
<sequence>MHGWSGSRPGAAPADPTAARNIPPRYEVPIKDFIKSRRAQGLWDYHALSPAKLIEALAFELGDETCWTVLNSFSEIAHPLFTTTFNTPDYIETEVQLPELGASYSRRRRIWSLIAQERMSDGRVA</sequence>
<evidence type="ECO:0000313" key="2">
    <source>
        <dbReference type="EMBL" id="KAK0712774.1"/>
    </source>
</evidence>
<proteinExistence type="predicted"/>
<dbReference type="GeneID" id="85323342"/>
<protein>
    <submittedName>
        <fullName evidence="2">Uncharacterized protein</fullName>
    </submittedName>
</protein>
<dbReference type="RefSeq" id="XP_060294097.1">
    <property type="nucleotide sequence ID" value="XM_060440072.1"/>
</dbReference>
<keyword evidence="3" id="KW-1185">Reference proteome</keyword>
<gene>
    <name evidence="2" type="ORF">B0T26DRAFT_677193</name>
</gene>
<evidence type="ECO:0000313" key="3">
    <source>
        <dbReference type="Proteomes" id="UP001172101"/>
    </source>
</evidence>
<name>A0AA40DQV3_9PEZI</name>
<dbReference type="AlphaFoldDB" id="A0AA40DQV3"/>
<dbReference type="Proteomes" id="UP001172101">
    <property type="component" value="Unassembled WGS sequence"/>
</dbReference>
<evidence type="ECO:0000256" key="1">
    <source>
        <dbReference type="SAM" id="MobiDB-lite"/>
    </source>
</evidence>
<comment type="caution">
    <text evidence="2">The sequence shown here is derived from an EMBL/GenBank/DDBJ whole genome shotgun (WGS) entry which is preliminary data.</text>
</comment>
<dbReference type="EMBL" id="JAUIRO010000005">
    <property type="protein sequence ID" value="KAK0712774.1"/>
    <property type="molecule type" value="Genomic_DNA"/>
</dbReference>
<accession>A0AA40DQV3</accession>